<evidence type="ECO:0000256" key="8">
    <source>
        <dbReference type="RuleBase" id="RU000560"/>
    </source>
</evidence>
<dbReference type="RefSeq" id="WP_158344631.1">
    <property type="nucleotide sequence ID" value="NZ_AP019379.1"/>
</dbReference>
<dbReference type="Gene3D" id="1.10.1900.20">
    <property type="entry name" value="Ribosomal protein L20"/>
    <property type="match status" value="1"/>
</dbReference>
<gene>
    <name evidence="7 9" type="primary">rplT</name>
    <name evidence="9" type="ORF">BUCNMO_102</name>
</gene>
<evidence type="ECO:0000313" key="9">
    <source>
        <dbReference type="EMBL" id="BBI01117.1"/>
    </source>
</evidence>
<accession>A0A455T9T3</accession>
<sequence length="118" mass="13840">MARIKRGVTAHARHKKILKKAKGYYSARSRTYRVAAQAVIKSGQYAYRDRRQKKRQFRKLWIARINAASRNYNISYSKFILGLKKLSIIINRKIISDIAIFDKPTFLTLVQKVQEALR</sequence>
<keyword evidence="2 7" id="KW-0699">rRNA-binding</keyword>
<evidence type="ECO:0000256" key="4">
    <source>
        <dbReference type="ARBA" id="ARBA00022980"/>
    </source>
</evidence>
<evidence type="ECO:0000313" key="10">
    <source>
        <dbReference type="Proteomes" id="UP000317544"/>
    </source>
</evidence>
<dbReference type="GO" id="GO:0019843">
    <property type="term" value="F:rRNA binding"/>
    <property type="evidence" value="ECO:0007669"/>
    <property type="project" value="UniProtKB-UniRule"/>
</dbReference>
<dbReference type="Proteomes" id="UP000317544">
    <property type="component" value="Chromosome"/>
</dbReference>
<dbReference type="PROSITE" id="PS00937">
    <property type="entry name" value="RIBOSOMAL_L20"/>
    <property type="match status" value="1"/>
</dbReference>
<proteinExistence type="inferred from homology"/>
<dbReference type="PRINTS" id="PR00062">
    <property type="entry name" value="RIBOSOMALL20"/>
</dbReference>
<dbReference type="OrthoDB" id="9808966at2"/>
<comment type="function">
    <text evidence="7 8">Binds directly to 23S ribosomal RNA and is necessary for the in vitro assembly process of the 50S ribosomal subunit. It is not involved in the protein synthesizing functions of that subunit.</text>
</comment>
<comment type="similarity">
    <text evidence="1 7 8">Belongs to the bacterial ribosomal protein bL20 family.</text>
</comment>
<evidence type="ECO:0000256" key="7">
    <source>
        <dbReference type="HAMAP-Rule" id="MF_00382"/>
    </source>
</evidence>
<evidence type="ECO:0000256" key="2">
    <source>
        <dbReference type="ARBA" id="ARBA00022730"/>
    </source>
</evidence>
<name>A0A455T9T3_9GAMM</name>
<dbReference type="CDD" id="cd07026">
    <property type="entry name" value="Ribosomal_L20"/>
    <property type="match status" value="1"/>
</dbReference>
<dbReference type="InterPro" id="IPR005813">
    <property type="entry name" value="Ribosomal_bL20"/>
</dbReference>
<dbReference type="EMBL" id="AP019379">
    <property type="protein sequence ID" value="BBI01117.1"/>
    <property type="molecule type" value="Genomic_DNA"/>
</dbReference>
<dbReference type="SUPFAM" id="SSF74731">
    <property type="entry name" value="Ribosomal protein L20"/>
    <property type="match status" value="1"/>
</dbReference>
<dbReference type="Pfam" id="PF00453">
    <property type="entry name" value="Ribosomal_L20"/>
    <property type="match status" value="1"/>
</dbReference>
<evidence type="ECO:0000256" key="6">
    <source>
        <dbReference type="ARBA" id="ARBA00035172"/>
    </source>
</evidence>
<evidence type="ECO:0000256" key="3">
    <source>
        <dbReference type="ARBA" id="ARBA00022884"/>
    </source>
</evidence>
<keyword evidence="4 7" id="KW-0689">Ribosomal protein</keyword>
<dbReference type="InterPro" id="IPR049946">
    <property type="entry name" value="RIBOSOMAL_L20_CS"/>
</dbReference>
<dbReference type="PANTHER" id="PTHR10986">
    <property type="entry name" value="39S RIBOSOMAL PROTEIN L20"/>
    <property type="match status" value="1"/>
</dbReference>
<dbReference type="GO" id="GO:0000027">
    <property type="term" value="P:ribosomal large subunit assembly"/>
    <property type="evidence" value="ECO:0007669"/>
    <property type="project" value="UniProtKB-UniRule"/>
</dbReference>
<evidence type="ECO:0000256" key="1">
    <source>
        <dbReference type="ARBA" id="ARBA00007698"/>
    </source>
</evidence>
<dbReference type="GO" id="GO:0003735">
    <property type="term" value="F:structural constituent of ribosome"/>
    <property type="evidence" value="ECO:0007669"/>
    <property type="project" value="InterPro"/>
</dbReference>
<protein>
    <recommendedName>
        <fullName evidence="6 7">Large ribosomal subunit protein bL20</fullName>
    </recommendedName>
</protein>
<keyword evidence="5 7" id="KW-0687">Ribonucleoprotein</keyword>
<dbReference type="GO" id="GO:0006412">
    <property type="term" value="P:translation"/>
    <property type="evidence" value="ECO:0007669"/>
    <property type="project" value="InterPro"/>
</dbReference>
<keyword evidence="3 7" id="KW-0694">RNA-binding</keyword>
<dbReference type="Gene3D" id="6.10.160.10">
    <property type="match status" value="1"/>
</dbReference>
<reference evidence="9 10" key="1">
    <citation type="journal article" date="2019" name="Proc. Natl. Acad. Sci. U.S.A.">
        <title>Exaggeration and cooption of innate immunity for social defense.</title>
        <authorList>
            <person name="Kutsukake M."/>
            <person name="Moriyama M."/>
            <person name="Shigenobu S."/>
            <person name="Meng X.-Y."/>
            <person name="Nikoh N."/>
            <person name="Noda C."/>
            <person name="Kobayashi S."/>
            <person name="Fukatsu T."/>
        </authorList>
    </citation>
    <scope>NUCLEOTIDE SEQUENCE [LARGE SCALE GENOMIC DNA]</scope>
    <source>
        <strain evidence="9 10">Nmo</strain>
    </source>
</reference>
<dbReference type="FunFam" id="1.10.1900.20:FF:000001">
    <property type="entry name" value="50S ribosomal protein L20"/>
    <property type="match status" value="1"/>
</dbReference>
<organism evidence="9 10">
    <name type="scientific">Buchnera aphidicola</name>
    <name type="common">Nipponaphis monzeni</name>
    <dbReference type="NCBI Taxonomy" id="2495405"/>
    <lineage>
        <taxon>Bacteria</taxon>
        <taxon>Pseudomonadati</taxon>
        <taxon>Pseudomonadota</taxon>
        <taxon>Gammaproteobacteria</taxon>
        <taxon>Enterobacterales</taxon>
        <taxon>Erwiniaceae</taxon>
        <taxon>Buchnera</taxon>
    </lineage>
</organism>
<dbReference type="InterPro" id="IPR035566">
    <property type="entry name" value="Ribosomal_protein_bL20_C"/>
</dbReference>
<dbReference type="GO" id="GO:0005840">
    <property type="term" value="C:ribosome"/>
    <property type="evidence" value="ECO:0007669"/>
    <property type="project" value="UniProtKB-KW"/>
</dbReference>
<dbReference type="GO" id="GO:1990904">
    <property type="term" value="C:ribonucleoprotein complex"/>
    <property type="evidence" value="ECO:0007669"/>
    <property type="project" value="UniProtKB-KW"/>
</dbReference>
<keyword evidence="10" id="KW-1185">Reference proteome</keyword>
<dbReference type="AlphaFoldDB" id="A0A455T9T3"/>
<dbReference type="NCBIfam" id="TIGR01032">
    <property type="entry name" value="rplT_bact"/>
    <property type="match status" value="1"/>
</dbReference>
<evidence type="ECO:0000256" key="5">
    <source>
        <dbReference type="ARBA" id="ARBA00023274"/>
    </source>
</evidence>
<dbReference type="HAMAP" id="MF_00382">
    <property type="entry name" value="Ribosomal_bL20"/>
    <property type="match status" value="1"/>
</dbReference>